<gene>
    <name evidence="1" type="ORF">ANCCEY_08089</name>
</gene>
<keyword evidence="2" id="KW-1185">Reference proteome</keyword>
<reference evidence="1 2" key="1">
    <citation type="submission" date="2013-05" db="EMBL/GenBank/DDBJ databases">
        <title>Draft genome of the parasitic nematode Anyclostoma ceylanicum.</title>
        <authorList>
            <person name="Mitreva M."/>
        </authorList>
    </citation>
    <scope>NUCLEOTIDE SEQUENCE [LARGE SCALE GENOMIC DNA]</scope>
</reference>
<protein>
    <submittedName>
        <fullName evidence="1">Uncharacterized protein</fullName>
    </submittedName>
</protein>
<proteinExistence type="predicted"/>
<evidence type="ECO:0000313" key="1">
    <source>
        <dbReference type="EMBL" id="EPB72812.1"/>
    </source>
</evidence>
<dbReference type="AlphaFoldDB" id="A0A0D6LYX6"/>
<name>A0A0D6LYX6_9BILA</name>
<sequence length="97" mass="11123">MRDRFADPSAARLAQTTLEDTDEYVYLERLINMANDLEPEIIRRKRAAWAAYNTIKPAVSEIKNQKLRDELLNSTVIPALCYGSGTWTLMKAMFIGR</sequence>
<organism evidence="1 2">
    <name type="scientific">Ancylostoma ceylanicum</name>
    <dbReference type="NCBI Taxonomy" id="53326"/>
    <lineage>
        <taxon>Eukaryota</taxon>
        <taxon>Metazoa</taxon>
        <taxon>Ecdysozoa</taxon>
        <taxon>Nematoda</taxon>
        <taxon>Chromadorea</taxon>
        <taxon>Rhabditida</taxon>
        <taxon>Rhabditina</taxon>
        <taxon>Rhabditomorpha</taxon>
        <taxon>Strongyloidea</taxon>
        <taxon>Ancylostomatidae</taxon>
        <taxon>Ancylostomatinae</taxon>
        <taxon>Ancylostoma</taxon>
    </lineage>
</organism>
<evidence type="ECO:0000313" key="2">
    <source>
        <dbReference type="Proteomes" id="UP000054495"/>
    </source>
</evidence>
<dbReference type="EMBL" id="KE125022">
    <property type="protein sequence ID" value="EPB72812.1"/>
    <property type="molecule type" value="Genomic_DNA"/>
</dbReference>
<dbReference type="Proteomes" id="UP000054495">
    <property type="component" value="Unassembled WGS sequence"/>
</dbReference>
<accession>A0A0D6LYX6</accession>